<dbReference type="VEuPathDB" id="AmoebaDB:EHI7A_096400"/>
<feature type="repeat" description="ANK" evidence="4">
    <location>
        <begin position="60"/>
        <end position="92"/>
    </location>
</feature>
<dbReference type="SUPFAM" id="SSF51161">
    <property type="entry name" value="Trimeric LpxA-like enzymes"/>
    <property type="match status" value="1"/>
</dbReference>
<dbReference type="InterPro" id="IPR018357">
    <property type="entry name" value="Hexapep_transf_CS"/>
</dbReference>
<sequence>MKRCNPFTFGYFNERPNVEEQESSKEAPTALHIVVYKNRFDFIDYIVHSLEFDVNCIDEKGNTPLHLACAFGFLESVQKLIELGAEPMVYNKKGIIPLFSALRNNHLSVVNYLIEHCRREMLAAIDLRGYSVLHYAVFINSSEFLDKLNNFWCITDLVNNSCNDGISTPLHIASRYGTNESLQWLLKHDANTKIENEMGEIPLIIAIKHKQISTINILLPLSPLNVPDNYGQLPIHHAASIGNLSLIKKLIELDNDSLNKSDTNGNYPFHCALKSNDINTIDYFYPNKHYFSKSNSYGMTPLTLAIACGSTKLLKYLLAKGASLQTQTLSGTTPLLCAVAHGKLEIAQQLFNIDPSFINDRDYNGNTVFHYAVQNSNFRVVKWLYSLVGQLFNQPNYVGETPLHIACLTKKLKMVVLLIEHCHHPLVCFTTTQRSPVHYAVLGGNYDIVKYLLKKAPTITCQPDKNKLNFLHYCCNKSFIYLLPLILKKFPLLMNFQDGCGRTPLHIAVIKNDALAVSTLVESGCDCMIKDIRGLTPAESAINRGYIHCYNIIQKIPKERWTTIKKVEVTRQPNKFDNGKILSLVIGMHINVVWIHRSGWAIGIDERGNTGLFSLDNCKTIELNPIERQQVEAILKKKKFVRKDFEKKNRSQSVAISDNILEFDEVLTQSEFKSLCEGKLFFCDFPELAVDDEILNKKLIKYNNEWNAQKRMEIFSTIVGHVGEHVKMIGPFYCNFGRYISIGDNCIINFNCTILEGGPVTIGNRVLIGPNCNLIGISHTTCEKIRNYGACTALGKPIVIKDGAWLGAGVIVLPGVTIGENAVIGAGSVVTHDIPDKMVAVGSPARPIRRVSEYPDWTPDQRDIPLN</sequence>
<dbReference type="InterPro" id="IPR001451">
    <property type="entry name" value="Hexapep"/>
</dbReference>
<dbReference type="AlphaFoldDB" id="A0A175JLH9"/>
<evidence type="ECO:0000256" key="1">
    <source>
        <dbReference type="ARBA" id="ARBA00022679"/>
    </source>
</evidence>
<dbReference type="Proteomes" id="UP000078387">
    <property type="component" value="Unassembled WGS sequence"/>
</dbReference>
<dbReference type="Pfam" id="PF13857">
    <property type="entry name" value="Ank_5"/>
    <property type="match status" value="1"/>
</dbReference>
<name>A0A175JLH9_ENTHI</name>
<reference evidence="5 6" key="1">
    <citation type="submission" date="2016-05" db="EMBL/GenBank/DDBJ databases">
        <title>First whole genome sequencing of Entamoeba histolytica HM1:IMSS-clone-6.</title>
        <authorList>
            <person name="Mukherjee Avik.K."/>
            <person name="Izumyama S."/>
            <person name="Nakada-Tsukui K."/>
            <person name="Nozaki T."/>
        </authorList>
    </citation>
    <scope>NUCLEOTIDE SEQUENCE [LARGE SCALE GENOMIC DNA]</scope>
    <source>
        <strain evidence="5 6">HM1:IMSS clone 6</strain>
    </source>
</reference>
<dbReference type="Gene3D" id="2.160.10.10">
    <property type="entry name" value="Hexapeptide repeat proteins"/>
    <property type="match status" value="1"/>
</dbReference>
<dbReference type="CDD" id="cd03357">
    <property type="entry name" value="LbH_MAT_GAT"/>
    <property type="match status" value="1"/>
</dbReference>
<evidence type="ECO:0000313" key="6">
    <source>
        <dbReference type="Proteomes" id="UP000078387"/>
    </source>
</evidence>
<keyword evidence="1" id="KW-0808">Transferase</keyword>
<dbReference type="InterPro" id="IPR036770">
    <property type="entry name" value="Ankyrin_rpt-contain_sf"/>
</dbReference>
<feature type="repeat" description="ANK" evidence="4">
    <location>
        <begin position="168"/>
        <end position="197"/>
    </location>
</feature>
<dbReference type="Pfam" id="PF12796">
    <property type="entry name" value="Ank_2"/>
    <property type="match status" value="4"/>
</dbReference>
<feature type="repeat" description="ANK" evidence="4">
    <location>
        <begin position="432"/>
        <end position="464"/>
    </location>
</feature>
<dbReference type="eggNOG" id="KOG4177">
    <property type="taxonomic scope" value="Eukaryota"/>
</dbReference>
<feature type="repeat" description="ANK" evidence="4">
    <location>
        <begin position="398"/>
        <end position="421"/>
    </location>
</feature>
<dbReference type="InterPro" id="IPR002110">
    <property type="entry name" value="Ankyrin_rpt"/>
</dbReference>
<proteinExistence type="predicted"/>
<dbReference type="eggNOG" id="KOG4750">
    <property type="taxonomic scope" value="Eukaryota"/>
</dbReference>
<evidence type="ECO:0000256" key="4">
    <source>
        <dbReference type="PROSITE-ProRule" id="PRU00023"/>
    </source>
</evidence>
<evidence type="ECO:0000256" key="2">
    <source>
        <dbReference type="ARBA" id="ARBA00022737"/>
    </source>
</evidence>
<feature type="repeat" description="ANK" evidence="4">
    <location>
        <begin position="230"/>
        <end position="262"/>
    </location>
</feature>
<organism evidence="5 6">
    <name type="scientific">Entamoeba histolytica</name>
    <dbReference type="NCBI Taxonomy" id="5759"/>
    <lineage>
        <taxon>Eukaryota</taxon>
        <taxon>Amoebozoa</taxon>
        <taxon>Evosea</taxon>
        <taxon>Archamoebae</taxon>
        <taxon>Mastigamoebida</taxon>
        <taxon>Entamoebidae</taxon>
        <taxon>Entamoeba</taxon>
    </lineage>
</organism>
<dbReference type="VEuPathDB" id="AmoebaDB:EHI_004990"/>
<dbReference type="PROSITE" id="PS50297">
    <property type="entry name" value="ANK_REP_REGION"/>
    <property type="match status" value="5"/>
</dbReference>
<comment type="caution">
    <text evidence="5">The sequence shown here is derived from an EMBL/GenBank/DDBJ whole genome shotgun (WGS) entry which is preliminary data.</text>
</comment>
<protein>
    <submittedName>
        <fullName evidence="5">Ankyrin putative</fullName>
    </submittedName>
</protein>
<dbReference type="Pfam" id="PF00132">
    <property type="entry name" value="Hexapep"/>
    <property type="match status" value="1"/>
</dbReference>
<dbReference type="SMART" id="SM00248">
    <property type="entry name" value="ANK"/>
    <property type="match status" value="14"/>
</dbReference>
<dbReference type="GO" id="GO:0016740">
    <property type="term" value="F:transferase activity"/>
    <property type="evidence" value="ECO:0007669"/>
    <property type="project" value="UniProtKB-KW"/>
</dbReference>
<dbReference type="PANTHER" id="PTHR24198">
    <property type="entry name" value="ANKYRIN REPEAT AND PROTEIN KINASE DOMAIN-CONTAINING PROTEIN"/>
    <property type="match status" value="1"/>
</dbReference>
<dbReference type="Gene3D" id="1.25.40.20">
    <property type="entry name" value="Ankyrin repeat-containing domain"/>
    <property type="match status" value="4"/>
</dbReference>
<dbReference type="InterPro" id="IPR011004">
    <property type="entry name" value="Trimer_LpxA-like_sf"/>
</dbReference>
<dbReference type="VEuPathDB" id="AmoebaDB:EHI5A_138150"/>
<dbReference type="PROSITE" id="PS00101">
    <property type="entry name" value="HEXAPEP_TRANSFERASES"/>
    <property type="match status" value="1"/>
</dbReference>
<feature type="repeat" description="ANK" evidence="4">
    <location>
        <begin position="500"/>
        <end position="532"/>
    </location>
</feature>
<dbReference type="VEuPathDB" id="AmoebaDB:KM1_172980"/>
<dbReference type="EMBL" id="BDEQ01000001">
    <property type="protein sequence ID" value="GAT94569.1"/>
    <property type="molecule type" value="Genomic_DNA"/>
</dbReference>
<keyword evidence="3 4" id="KW-0040">ANK repeat</keyword>
<dbReference type="PROSITE" id="PS50088">
    <property type="entry name" value="ANK_REPEAT"/>
    <property type="match status" value="7"/>
</dbReference>
<dbReference type="PANTHER" id="PTHR24198:SF165">
    <property type="entry name" value="ANKYRIN REPEAT-CONTAINING PROTEIN-RELATED"/>
    <property type="match status" value="1"/>
</dbReference>
<evidence type="ECO:0000313" key="5">
    <source>
        <dbReference type="EMBL" id="GAT94569.1"/>
    </source>
</evidence>
<keyword evidence="2" id="KW-0677">Repeat</keyword>
<gene>
    <name evidence="5" type="ORF">CL6EHI_004990</name>
</gene>
<evidence type="ECO:0000256" key="3">
    <source>
        <dbReference type="ARBA" id="ARBA00023043"/>
    </source>
</evidence>
<feature type="repeat" description="ANK" evidence="4">
    <location>
        <begin position="297"/>
        <end position="329"/>
    </location>
</feature>
<dbReference type="VEuPathDB" id="AmoebaDB:EHI8A_100580"/>
<dbReference type="Pfam" id="PF13637">
    <property type="entry name" value="Ank_4"/>
    <property type="match status" value="1"/>
</dbReference>
<accession>A0A175JLH9</accession>
<dbReference type="SUPFAM" id="SSF48403">
    <property type="entry name" value="Ankyrin repeat"/>
    <property type="match status" value="2"/>
</dbReference>